<dbReference type="Proteomes" id="UP000479190">
    <property type="component" value="Unassembled WGS sequence"/>
</dbReference>
<dbReference type="OrthoDB" id="269227at2759"/>
<dbReference type="PANTHER" id="PTHR11552:SF154">
    <property type="entry name" value="FI04917P"/>
    <property type="match status" value="1"/>
</dbReference>
<evidence type="ECO:0000313" key="6">
    <source>
        <dbReference type="Proteomes" id="UP000479190"/>
    </source>
</evidence>
<evidence type="ECO:0000313" key="5">
    <source>
        <dbReference type="EMBL" id="CAB0045288.1"/>
    </source>
</evidence>
<dbReference type="GO" id="GO:0016614">
    <property type="term" value="F:oxidoreductase activity, acting on CH-OH group of donors"/>
    <property type="evidence" value="ECO:0007669"/>
    <property type="project" value="InterPro"/>
</dbReference>
<feature type="region of interest" description="Disordered" evidence="2">
    <location>
        <begin position="1"/>
        <end position="100"/>
    </location>
</feature>
<feature type="compositionally biased region" description="Low complexity" evidence="2">
    <location>
        <begin position="52"/>
        <end position="61"/>
    </location>
</feature>
<accession>A0A6H5J9K5</accession>
<keyword evidence="6" id="KW-1185">Reference proteome</keyword>
<dbReference type="InterPro" id="IPR000172">
    <property type="entry name" value="GMC_OxRdtase_N"/>
</dbReference>
<dbReference type="Gene3D" id="3.50.50.60">
    <property type="entry name" value="FAD/NAD(P)-binding domain"/>
    <property type="match status" value="1"/>
</dbReference>
<dbReference type="EMBL" id="CADCXV010001560">
    <property type="protein sequence ID" value="CAB0045288.1"/>
    <property type="molecule type" value="Genomic_DNA"/>
</dbReference>
<dbReference type="SUPFAM" id="SSF54373">
    <property type="entry name" value="FAD-linked reductases, C-terminal domain"/>
    <property type="match status" value="1"/>
</dbReference>
<organism evidence="5 6">
    <name type="scientific">Trichogramma brassicae</name>
    <dbReference type="NCBI Taxonomy" id="86971"/>
    <lineage>
        <taxon>Eukaryota</taxon>
        <taxon>Metazoa</taxon>
        <taxon>Ecdysozoa</taxon>
        <taxon>Arthropoda</taxon>
        <taxon>Hexapoda</taxon>
        <taxon>Insecta</taxon>
        <taxon>Pterygota</taxon>
        <taxon>Neoptera</taxon>
        <taxon>Endopterygota</taxon>
        <taxon>Hymenoptera</taxon>
        <taxon>Apocrita</taxon>
        <taxon>Proctotrupomorpha</taxon>
        <taxon>Chalcidoidea</taxon>
        <taxon>Trichogrammatidae</taxon>
        <taxon>Trichogramma</taxon>
    </lineage>
</organism>
<dbReference type="InterPro" id="IPR007867">
    <property type="entry name" value="GMC_OxRtase_C"/>
</dbReference>
<feature type="domain" description="Glucose-methanol-choline oxidoreductase C-terminal" evidence="4">
    <location>
        <begin position="608"/>
        <end position="750"/>
    </location>
</feature>
<dbReference type="GO" id="GO:0050660">
    <property type="term" value="F:flavin adenine dinucleotide binding"/>
    <property type="evidence" value="ECO:0007669"/>
    <property type="project" value="InterPro"/>
</dbReference>
<proteinExistence type="inferred from homology"/>
<evidence type="ECO:0008006" key="7">
    <source>
        <dbReference type="Google" id="ProtNLM"/>
    </source>
</evidence>
<dbReference type="PANTHER" id="PTHR11552">
    <property type="entry name" value="GLUCOSE-METHANOL-CHOLINE GMC OXIDOREDUCTASE"/>
    <property type="match status" value="1"/>
</dbReference>
<evidence type="ECO:0000256" key="2">
    <source>
        <dbReference type="SAM" id="MobiDB-lite"/>
    </source>
</evidence>
<sequence>MGAEARVVVDSSGSSSYGAPEVAPPIKTSSSDATAEKYHPGQVIDVLYTELDPAQQQQQSQRSRDQPQLLVAQASYAVAPAPGDREPSEQQQQPQPFLPRSYAVASSPLQPITNYPPPRATNNYDYVQRTRSTPYSSHYSPTGISGPRPTGPPPPPAANSELYYQQREQRVQPSAAGPQQVLYSQLQTDAYFPANQWSPAAPVLSHASFNLPSRASFSLLQLPRNFSLLQILLLEAGEEEPKVAEVPGLMSVLSKSSIDYDYKLQPESSELCQNHPPACTEPRGKVMGGTSTINGQAYVRGSKHDYDNWEKLGNPGWGWSQVLPYFKKSENLMQKVPFGDPADHGTGGYLSIEFADEDKNINSIIDSLKETGFKEVDYNSGNPLGVAKLQYTMKNGARQSTNTAFIRPIRGQRKNLHVLTGAQATRIIIDRDTKRATGVEYVKAGIKETLKVFAKKEVIISCGAIDSAKLLMLSGLGPQRELSKHGIKVIKNLSVGRNLQEHAGTTPIVLSLKNKPPTATSFQFANLRKEDVNEWIAKNAGPLRQPGLLGAVSFLRTRFEKHPEVPDVQVHFLATVDDDQVSGDEEKPTYQSFSNYNQIAMYPLLLNPKSRGWIELNRTDPTFGKPLIYANIFTDARDVQTLKEGIRLATRLIKTQSFKESNFTSDKPPLLGCKNVIADDDKFNECLIKKYHMPIWHPSGTCKMGPKTDVNAVVDSNLKVHGIKSLRVIDASVMPLITRGNTNAPTIMIGEKGADMIKNDYR</sequence>
<dbReference type="InterPro" id="IPR036188">
    <property type="entry name" value="FAD/NAD-bd_sf"/>
</dbReference>
<dbReference type="Pfam" id="PF05199">
    <property type="entry name" value="GMC_oxred_C"/>
    <property type="match status" value="1"/>
</dbReference>
<evidence type="ECO:0000259" key="3">
    <source>
        <dbReference type="Pfam" id="PF00732"/>
    </source>
</evidence>
<gene>
    <name evidence="5" type="ORF">TBRA_LOCUS16818</name>
</gene>
<dbReference type="Gene3D" id="3.30.560.10">
    <property type="entry name" value="Glucose Oxidase, domain 3"/>
    <property type="match status" value="1"/>
</dbReference>
<protein>
    <recommendedName>
        <fullName evidence="7">Glucose-methanol-choline oxidoreductase N-terminal domain-containing protein</fullName>
    </recommendedName>
</protein>
<feature type="domain" description="Glucose-methanol-choline oxidoreductase N-terminal" evidence="3">
    <location>
        <begin position="277"/>
        <end position="502"/>
    </location>
</feature>
<evidence type="ECO:0000256" key="1">
    <source>
        <dbReference type="ARBA" id="ARBA00010790"/>
    </source>
</evidence>
<evidence type="ECO:0000259" key="4">
    <source>
        <dbReference type="Pfam" id="PF05199"/>
    </source>
</evidence>
<dbReference type="Pfam" id="PF00732">
    <property type="entry name" value="GMC_oxred_N"/>
    <property type="match status" value="1"/>
</dbReference>
<feature type="region of interest" description="Disordered" evidence="2">
    <location>
        <begin position="132"/>
        <end position="160"/>
    </location>
</feature>
<dbReference type="InterPro" id="IPR012132">
    <property type="entry name" value="GMC_OxRdtase"/>
</dbReference>
<name>A0A6H5J9K5_9HYME</name>
<dbReference type="SUPFAM" id="SSF51905">
    <property type="entry name" value="FAD/NAD(P)-binding domain"/>
    <property type="match status" value="1"/>
</dbReference>
<reference evidence="5 6" key="1">
    <citation type="submission" date="2020-02" db="EMBL/GenBank/DDBJ databases">
        <authorList>
            <person name="Ferguson B K."/>
        </authorList>
    </citation>
    <scope>NUCLEOTIDE SEQUENCE [LARGE SCALE GENOMIC DNA]</scope>
</reference>
<dbReference type="AlphaFoldDB" id="A0A6H5J9K5"/>
<comment type="similarity">
    <text evidence="1">Belongs to the GMC oxidoreductase family.</text>
</comment>